<feature type="transmembrane region" description="Helical" evidence="1">
    <location>
        <begin position="12"/>
        <end position="33"/>
    </location>
</feature>
<evidence type="ECO:0000259" key="2">
    <source>
        <dbReference type="Pfam" id="PF07596"/>
    </source>
</evidence>
<organism evidence="3 4">
    <name type="scientific">Bremerella alba</name>
    <dbReference type="NCBI Taxonomy" id="980252"/>
    <lineage>
        <taxon>Bacteria</taxon>
        <taxon>Pseudomonadati</taxon>
        <taxon>Planctomycetota</taxon>
        <taxon>Planctomycetia</taxon>
        <taxon>Pirellulales</taxon>
        <taxon>Pirellulaceae</taxon>
        <taxon>Bremerella</taxon>
    </lineage>
</organism>
<dbReference type="InterPro" id="IPR012902">
    <property type="entry name" value="N_methyl_site"/>
</dbReference>
<dbReference type="InterPro" id="IPR045584">
    <property type="entry name" value="Pilin-like"/>
</dbReference>
<evidence type="ECO:0000256" key="1">
    <source>
        <dbReference type="SAM" id="Phobius"/>
    </source>
</evidence>
<dbReference type="PANTHER" id="PTHR30093">
    <property type="entry name" value="GENERAL SECRETION PATHWAY PROTEIN G"/>
    <property type="match status" value="1"/>
</dbReference>
<accession>A0A7V9A8L5</accession>
<dbReference type="AlphaFoldDB" id="A0A7V9A8L5"/>
<evidence type="ECO:0000313" key="4">
    <source>
        <dbReference type="Proteomes" id="UP000551616"/>
    </source>
</evidence>
<dbReference type="SUPFAM" id="SSF54523">
    <property type="entry name" value="Pili subunits"/>
    <property type="match status" value="1"/>
</dbReference>
<keyword evidence="1" id="KW-0472">Membrane</keyword>
<comment type="caution">
    <text evidence="3">The sequence shown here is derived from an EMBL/GenBank/DDBJ whole genome shotgun (WGS) entry which is preliminary data.</text>
</comment>
<dbReference type="Pfam" id="PF07596">
    <property type="entry name" value="SBP_bac_10"/>
    <property type="match status" value="1"/>
</dbReference>
<dbReference type="InterPro" id="IPR011453">
    <property type="entry name" value="DUF1559"/>
</dbReference>
<proteinExistence type="predicted"/>
<protein>
    <recommendedName>
        <fullName evidence="2">DUF1559 domain-containing protein</fullName>
    </recommendedName>
</protein>
<dbReference type="InterPro" id="IPR027558">
    <property type="entry name" value="Pre_pil_HX9DG_C"/>
</dbReference>
<dbReference type="RefSeq" id="WP_235990498.1">
    <property type="nucleotide sequence ID" value="NZ_JABRWO010000009.1"/>
</dbReference>
<dbReference type="Pfam" id="PF07963">
    <property type="entry name" value="N_methyl"/>
    <property type="match status" value="1"/>
</dbReference>
<gene>
    <name evidence="3" type="ORF">HOV93_33700</name>
</gene>
<sequence>MSTRSSRTAFTLVELLVVIAIIGVLIALLLPAVQQAREAARRMSCSNNLKQVGLGLHNYHDTYGVFPAGSLPTFVSGLTAILPYLEQGNTYEIYDFNLSYSDPYNQDVVKQTIDIYLCPSMNLPREVPDGPCDETGGPSSYLLSEGTGSYMNPSDGLFGLEWPAYGYNNKPMAFRDITDGTSHTFAAGEATYDMEDYLWPSSCSDKAGESKWGTARWCVGYPSISLGTTEKEFDVHTSANKGGYQSMHPGGAMFLYTDGSVHFKASTIDRDTYNYLATRAGGEVIDEN</sequence>
<reference evidence="3 4" key="1">
    <citation type="submission" date="2020-05" db="EMBL/GenBank/DDBJ databases">
        <title>Bremerella alba sp. nov., a novel planctomycete isolated from the surface of the macroalga Fucus spiralis.</title>
        <authorList>
            <person name="Godinho O."/>
            <person name="Botelho R."/>
            <person name="Albuquerque L."/>
            <person name="Wiegand S."/>
            <person name="Da Costa M.S."/>
            <person name="Lobo-Da-Cunha A."/>
            <person name="Jogler C."/>
            <person name="Lage O.M."/>
        </authorList>
    </citation>
    <scope>NUCLEOTIDE SEQUENCE [LARGE SCALE GENOMIC DNA]</scope>
    <source>
        <strain evidence="3 4">FF15</strain>
    </source>
</reference>
<dbReference type="Gene3D" id="3.30.700.10">
    <property type="entry name" value="Glycoprotein, Type 4 Pilin"/>
    <property type="match status" value="1"/>
</dbReference>
<keyword evidence="4" id="KW-1185">Reference proteome</keyword>
<keyword evidence="1" id="KW-1133">Transmembrane helix</keyword>
<dbReference type="PANTHER" id="PTHR30093:SF2">
    <property type="entry name" value="TYPE II SECRETION SYSTEM PROTEIN H"/>
    <property type="match status" value="1"/>
</dbReference>
<dbReference type="EMBL" id="JABRWO010000009">
    <property type="protein sequence ID" value="MBA2116181.1"/>
    <property type="molecule type" value="Genomic_DNA"/>
</dbReference>
<keyword evidence="1" id="KW-0812">Transmembrane</keyword>
<feature type="domain" description="DUF1559" evidence="2">
    <location>
        <begin position="34"/>
        <end position="270"/>
    </location>
</feature>
<name>A0A7V9A8L5_9BACT</name>
<dbReference type="NCBIfam" id="TIGR02532">
    <property type="entry name" value="IV_pilin_GFxxxE"/>
    <property type="match status" value="1"/>
</dbReference>
<dbReference type="NCBIfam" id="TIGR04294">
    <property type="entry name" value="pre_pil_HX9DG"/>
    <property type="match status" value="1"/>
</dbReference>
<evidence type="ECO:0000313" key="3">
    <source>
        <dbReference type="EMBL" id="MBA2116181.1"/>
    </source>
</evidence>
<dbReference type="Proteomes" id="UP000551616">
    <property type="component" value="Unassembled WGS sequence"/>
</dbReference>